<evidence type="ECO:0000259" key="14">
    <source>
        <dbReference type="PROSITE" id="PS50885"/>
    </source>
</evidence>
<evidence type="ECO:0000256" key="9">
    <source>
        <dbReference type="ARBA" id="ARBA00023012"/>
    </source>
</evidence>
<dbReference type="SUPFAM" id="SSF47384">
    <property type="entry name" value="Homodimeric domain of signal transducing histidine kinase"/>
    <property type="match status" value="1"/>
</dbReference>
<evidence type="ECO:0000256" key="1">
    <source>
        <dbReference type="ARBA" id="ARBA00000085"/>
    </source>
</evidence>
<keyword evidence="5" id="KW-0808">Transferase</keyword>
<dbReference type="GO" id="GO:0016301">
    <property type="term" value="F:kinase activity"/>
    <property type="evidence" value="ECO:0007669"/>
    <property type="project" value="UniProtKB-KW"/>
</dbReference>
<keyword evidence="7 15" id="KW-0418">Kinase</keyword>
<dbReference type="Gene3D" id="1.10.287.130">
    <property type="match status" value="1"/>
</dbReference>
<name>A0ABN3AMH8_9MICC</name>
<comment type="subcellular location">
    <subcellularLocation>
        <location evidence="2">Cell membrane</location>
    </subcellularLocation>
</comment>
<evidence type="ECO:0000256" key="11">
    <source>
        <dbReference type="SAM" id="MobiDB-lite"/>
    </source>
</evidence>
<sequence length="556" mass="60556">MMTRPDAGASTRPATGPALPPLGEAPPTERMALGPPPSAEPTILVKLPHVVEPDAPAAAGEREGKPGLRTRILQSLRGYSSVRTRVLAAMLVLSALGLLLAGATAYALQRNDLNSEMDESLARSFQELETLLATGIDPDTLEPFVEADQLVYLLMQRTLTQPNEGMMAVRGDQVIFFANEEVDVRLEDDPELVNYVTDVAPPDQVTIQSVSTAFTDYRVLVAPVMLANDTQPTFFVLGFDAEAEHQQLNRTFGTYALISFATLALIGVVGFLLVGKLLDPIRRVRTTAQRITDTDLSQRIEVTGNDDLSDLTRTVNAMLDRLEGSFTSQRQLLDDVGHELRTPITIVQGHLELQDSSDPRDVQAVRDIALDELDRMRLLVDDLVTLAGIAGPNFVRPEPVNLGRLTDDVMDKARTLGARRWIIDSRAEAIAVLDPRRITQAWLQLVANSVKFTEEGTTIAIGSRKDDDGAWLWVRDEGTGIAREDQKRIFDRFERGPSSKRTEGAGLGLTIVSAITEAHGGAVELRSAPGQGSTFTMAIPSLPLGSTPTTAEEERP</sequence>
<comment type="catalytic activity">
    <reaction evidence="1">
        <text>ATP + protein L-histidine = ADP + protein N-phospho-L-histidine.</text>
        <dbReference type="EC" id="2.7.13.3"/>
    </reaction>
</comment>
<evidence type="ECO:0000313" key="16">
    <source>
        <dbReference type="Proteomes" id="UP001500974"/>
    </source>
</evidence>
<dbReference type="InterPro" id="IPR003661">
    <property type="entry name" value="HisK_dim/P_dom"/>
</dbReference>
<comment type="caution">
    <text evidence="15">The sequence shown here is derived from an EMBL/GenBank/DDBJ whole genome shotgun (WGS) entry which is preliminary data.</text>
</comment>
<keyword evidence="6 12" id="KW-0812">Transmembrane</keyword>
<dbReference type="InterPro" id="IPR050428">
    <property type="entry name" value="TCS_sensor_his_kinase"/>
</dbReference>
<dbReference type="SMART" id="SM00387">
    <property type="entry name" value="HATPase_c"/>
    <property type="match status" value="1"/>
</dbReference>
<feature type="domain" description="Histidine kinase" evidence="13">
    <location>
        <begin position="335"/>
        <end position="543"/>
    </location>
</feature>
<dbReference type="InterPro" id="IPR036890">
    <property type="entry name" value="HATPase_C_sf"/>
</dbReference>
<organism evidence="15 16">
    <name type="scientific">Arthrobacter parietis</name>
    <dbReference type="NCBI Taxonomy" id="271434"/>
    <lineage>
        <taxon>Bacteria</taxon>
        <taxon>Bacillati</taxon>
        <taxon>Actinomycetota</taxon>
        <taxon>Actinomycetes</taxon>
        <taxon>Micrococcales</taxon>
        <taxon>Micrococcaceae</taxon>
        <taxon>Arthrobacter</taxon>
    </lineage>
</organism>
<keyword evidence="9" id="KW-0902">Two-component regulatory system</keyword>
<dbReference type="PRINTS" id="PR00344">
    <property type="entry name" value="BCTRLSENSOR"/>
</dbReference>
<evidence type="ECO:0000259" key="13">
    <source>
        <dbReference type="PROSITE" id="PS50109"/>
    </source>
</evidence>
<proteinExistence type="predicted"/>
<evidence type="ECO:0000256" key="6">
    <source>
        <dbReference type="ARBA" id="ARBA00022692"/>
    </source>
</evidence>
<keyword evidence="8 12" id="KW-1133">Transmembrane helix</keyword>
<dbReference type="Pfam" id="PF02518">
    <property type="entry name" value="HATPase_c"/>
    <property type="match status" value="1"/>
</dbReference>
<accession>A0ABN3AMH8</accession>
<evidence type="ECO:0000256" key="5">
    <source>
        <dbReference type="ARBA" id="ARBA00022679"/>
    </source>
</evidence>
<dbReference type="Gene3D" id="6.10.340.10">
    <property type="match status" value="1"/>
</dbReference>
<feature type="transmembrane region" description="Helical" evidence="12">
    <location>
        <begin position="252"/>
        <end position="275"/>
    </location>
</feature>
<dbReference type="InterPro" id="IPR005467">
    <property type="entry name" value="His_kinase_dom"/>
</dbReference>
<dbReference type="InterPro" id="IPR036097">
    <property type="entry name" value="HisK_dim/P_sf"/>
</dbReference>
<dbReference type="PROSITE" id="PS50885">
    <property type="entry name" value="HAMP"/>
    <property type="match status" value="1"/>
</dbReference>
<dbReference type="SMART" id="SM00388">
    <property type="entry name" value="HisKA"/>
    <property type="match status" value="1"/>
</dbReference>
<dbReference type="SUPFAM" id="SSF158472">
    <property type="entry name" value="HAMP domain-like"/>
    <property type="match status" value="1"/>
</dbReference>
<feature type="region of interest" description="Disordered" evidence="11">
    <location>
        <begin position="1"/>
        <end position="41"/>
    </location>
</feature>
<dbReference type="Pfam" id="PF00672">
    <property type="entry name" value="HAMP"/>
    <property type="match status" value="1"/>
</dbReference>
<dbReference type="Pfam" id="PF00512">
    <property type="entry name" value="HisKA"/>
    <property type="match status" value="1"/>
</dbReference>
<dbReference type="CDD" id="cd00082">
    <property type="entry name" value="HisKA"/>
    <property type="match status" value="1"/>
</dbReference>
<feature type="domain" description="HAMP" evidence="14">
    <location>
        <begin position="275"/>
        <end position="327"/>
    </location>
</feature>
<dbReference type="CDD" id="cd06225">
    <property type="entry name" value="HAMP"/>
    <property type="match status" value="1"/>
</dbReference>
<protein>
    <recommendedName>
        <fullName evidence="3">histidine kinase</fullName>
        <ecNumber evidence="3">2.7.13.3</ecNumber>
    </recommendedName>
</protein>
<evidence type="ECO:0000313" key="15">
    <source>
        <dbReference type="EMBL" id="GAA2172138.1"/>
    </source>
</evidence>
<dbReference type="PROSITE" id="PS50109">
    <property type="entry name" value="HIS_KIN"/>
    <property type="match status" value="1"/>
</dbReference>
<evidence type="ECO:0000256" key="12">
    <source>
        <dbReference type="SAM" id="Phobius"/>
    </source>
</evidence>
<keyword evidence="16" id="KW-1185">Reference proteome</keyword>
<keyword evidence="10 12" id="KW-0472">Membrane</keyword>
<dbReference type="EC" id="2.7.13.3" evidence="3"/>
<dbReference type="PANTHER" id="PTHR45436:SF5">
    <property type="entry name" value="SENSOR HISTIDINE KINASE TRCS"/>
    <property type="match status" value="1"/>
</dbReference>
<evidence type="ECO:0000256" key="2">
    <source>
        <dbReference type="ARBA" id="ARBA00004236"/>
    </source>
</evidence>
<keyword evidence="4" id="KW-0597">Phosphoprotein</keyword>
<dbReference type="Proteomes" id="UP001500974">
    <property type="component" value="Unassembled WGS sequence"/>
</dbReference>
<evidence type="ECO:0000256" key="8">
    <source>
        <dbReference type="ARBA" id="ARBA00022989"/>
    </source>
</evidence>
<dbReference type="PANTHER" id="PTHR45436">
    <property type="entry name" value="SENSOR HISTIDINE KINASE YKOH"/>
    <property type="match status" value="1"/>
</dbReference>
<dbReference type="InterPro" id="IPR003660">
    <property type="entry name" value="HAMP_dom"/>
</dbReference>
<dbReference type="Gene3D" id="3.30.565.10">
    <property type="entry name" value="Histidine kinase-like ATPase, C-terminal domain"/>
    <property type="match status" value="1"/>
</dbReference>
<evidence type="ECO:0000256" key="3">
    <source>
        <dbReference type="ARBA" id="ARBA00012438"/>
    </source>
</evidence>
<dbReference type="SUPFAM" id="SSF55874">
    <property type="entry name" value="ATPase domain of HSP90 chaperone/DNA topoisomerase II/histidine kinase"/>
    <property type="match status" value="1"/>
</dbReference>
<dbReference type="SMART" id="SM00304">
    <property type="entry name" value="HAMP"/>
    <property type="match status" value="1"/>
</dbReference>
<evidence type="ECO:0000256" key="4">
    <source>
        <dbReference type="ARBA" id="ARBA00022553"/>
    </source>
</evidence>
<dbReference type="InterPro" id="IPR004358">
    <property type="entry name" value="Sig_transdc_His_kin-like_C"/>
</dbReference>
<dbReference type="CDD" id="cd00075">
    <property type="entry name" value="HATPase"/>
    <property type="match status" value="1"/>
</dbReference>
<evidence type="ECO:0000256" key="10">
    <source>
        <dbReference type="ARBA" id="ARBA00023136"/>
    </source>
</evidence>
<reference evidence="15 16" key="1">
    <citation type="journal article" date="2019" name="Int. J. Syst. Evol. Microbiol.">
        <title>The Global Catalogue of Microorganisms (GCM) 10K type strain sequencing project: providing services to taxonomists for standard genome sequencing and annotation.</title>
        <authorList>
            <consortium name="The Broad Institute Genomics Platform"/>
            <consortium name="The Broad Institute Genome Sequencing Center for Infectious Disease"/>
            <person name="Wu L."/>
            <person name="Ma J."/>
        </authorList>
    </citation>
    <scope>NUCLEOTIDE SEQUENCE [LARGE SCALE GENOMIC DNA]</scope>
    <source>
        <strain evidence="15 16">JCM 14917</strain>
    </source>
</reference>
<feature type="transmembrane region" description="Helical" evidence="12">
    <location>
        <begin position="86"/>
        <end position="108"/>
    </location>
</feature>
<gene>
    <name evidence="15" type="ORF">GCM10009784_01430</name>
</gene>
<dbReference type="InterPro" id="IPR003594">
    <property type="entry name" value="HATPase_dom"/>
</dbReference>
<evidence type="ECO:0000256" key="7">
    <source>
        <dbReference type="ARBA" id="ARBA00022777"/>
    </source>
</evidence>
<dbReference type="EMBL" id="BAAAON010000001">
    <property type="protein sequence ID" value="GAA2172138.1"/>
    <property type="molecule type" value="Genomic_DNA"/>
</dbReference>